<dbReference type="InterPro" id="IPR014948">
    <property type="entry name" value="BrxA"/>
</dbReference>
<gene>
    <name evidence="1" type="ORF">B4167_1518</name>
</gene>
<evidence type="ECO:0000313" key="1">
    <source>
        <dbReference type="EMBL" id="KIO74295.1"/>
    </source>
</evidence>
<dbReference type="InterPro" id="IPR023137">
    <property type="entry name" value="BrxA_sf"/>
</dbReference>
<name>A0ABD4ACX6_9BACI</name>
<dbReference type="AlphaFoldDB" id="A0ABD4ACX6"/>
<dbReference type="Proteomes" id="UP000032076">
    <property type="component" value="Unassembled WGS sequence"/>
</dbReference>
<dbReference type="RefSeq" id="WP_041847545.1">
    <property type="nucleotide sequence ID" value="NZ_JXLS01000031.1"/>
</dbReference>
<evidence type="ECO:0000313" key="2">
    <source>
        <dbReference type="Proteomes" id="UP000032076"/>
    </source>
</evidence>
<sequence length="199" mass="23654">MESDNKYTTTLNGAQFLLYEFSQIVKLKEQGLTDEEIKEKVIDENILQQEKVSSLKRRLRYLLPRVNVLDETLRCFVIHESIDISKVINFYSILKTDRLFYEFMNEVIKEKFKSNNYNLEKKDLNAFFTYKAEQNDTLKSWSDSTIQRLKQVYMRMLEEVGILTDRKTGELRRLIIDDQLKSHLRSIGDGQYIELMGDQ</sequence>
<dbReference type="EMBL" id="JXLU01000006">
    <property type="protein sequence ID" value="KIO74295.1"/>
    <property type="molecule type" value="Genomic_DNA"/>
</dbReference>
<dbReference type="Gene3D" id="1.10.3540.10">
    <property type="entry name" value="uncharacterized protein from magnetospirillum magneticum domain"/>
    <property type="match status" value="1"/>
</dbReference>
<protein>
    <recommendedName>
        <fullName evidence="3">DUF1819 domain-containing protein</fullName>
    </recommendedName>
</protein>
<proteinExistence type="predicted"/>
<organism evidence="1 2">
    <name type="scientific">Caldibacillus thermoamylovorans</name>
    <dbReference type="NCBI Taxonomy" id="35841"/>
    <lineage>
        <taxon>Bacteria</taxon>
        <taxon>Bacillati</taxon>
        <taxon>Bacillota</taxon>
        <taxon>Bacilli</taxon>
        <taxon>Bacillales</taxon>
        <taxon>Bacillaceae</taxon>
        <taxon>Caldibacillus</taxon>
    </lineage>
</organism>
<accession>A0ABD4ACX6</accession>
<reference evidence="1 2" key="1">
    <citation type="submission" date="2015-01" db="EMBL/GenBank/DDBJ databases">
        <title>Draft Genome Sequences of Four Bacillus thermoamylovorans Strains, Isolated From Food Products.</title>
        <authorList>
            <person name="Krawcyk A.O."/>
            <person name="Berendsen E.M."/>
            <person name="Eijlander R.T."/>
            <person name="de Jong A."/>
            <person name="Wells-Bennik M."/>
            <person name="Kuipers O.P."/>
        </authorList>
    </citation>
    <scope>NUCLEOTIDE SEQUENCE [LARGE SCALE GENOMIC DNA]</scope>
    <source>
        <strain evidence="1 2">B4167</strain>
    </source>
</reference>
<dbReference type="Pfam" id="PF08849">
    <property type="entry name" value="BrxA"/>
    <property type="match status" value="1"/>
</dbReference>
<comment type="caution">
    <text evidence="1">The sequence shown here is derived from an EMBL/GenBank/DDBJ whole genome shotgun (WGS) entry which is preliminary data.</text>
</comment>
<evidence type="ECO:0008006" key="3">
    <source>
        <dbReference type="Google" id="ProtNLM"/>
    </source>
</evidence>